<protein>
    <recommendedName>
        <fullName evidence="6">Protein YOP1</fullName>
    </recommendedName>
</protein>
<comment type="similarity">
    <text evidence="2 6">Belongs to the DP1 family.</text>
</comment>
<dbReference type="GeneID" id="87803746"/>
<feature type="compositionally biased region" description="Gly residues" evidence="7">
    <location>
        <begin position="324"/>
        <end position="338"/>
    </location>
</feature>
<dbReference type="RefSeq" id="XP_062622906.1">
    <property type="nucleotide sequence ID" value="XM_062766922.1"/>
</dbReference>
<accession>A0AAF1BI92</accession>
<sequence>MPFLVTRLINVTGVFLYPAYASYKALQARPQSSPEAQAAVERWLQYWAVVGAWATIEGAVGFLWSWIPFYTIIKTLVFLYLTLPSTYAAPYVYRTFLAPLFAEHEPAIDAFLGDIRAKTTGAAGGTVGWLWETVRKALGLTQDQAAYAAHAAGIQPPPHGGAAPPPYASRPGAPPGPPPQQQQGGGGAFGLMSGLAKQYLPGAIAAASSALGATGAAQAQGYRVPNVSNRSFSAGSDTPSAPAGGQFHGETDTSALHAHAPAAQRNVAPPSSSRTPSDASLASGSGSAANLRASGYDEIRREEAEGATPDPSQRRASGSSWLKWGGGGAAPPGAPGGSGKDKAE</sequence>
<feature type="compositionally biased region" description="Pro residues" evidence="7">
    <location>
        <begin position="155"/>
        <end position="180"/>
    </location>
</feature>
<keyword evidence="3 6" id="KW-0812">Transmembrane</keyword>
<dbReference type="Proteomes" id="UP000827549">
    <property type="component" value="Chromosome 1"/>
</dbReference>
<feature type="transmembrane region" description="Helical" evidence="6">
    <location>
        <begin position="76"/>
        <end position="93"/>
    </location>
</feature>
<feature type="compositionally biased region" description="Low complexity" evidence="7">
    <location>
        <begin position="279"/>
        <end position="294"/>
    </location>
</feature>
<evidence type="ECO:0000256" key="1">
    <source>
        <dbReference type="ARBA" id="ARBA00004141"/>
    </source>
</evidence>
<dbReference type="PANTHER" id="PTHR12300:SF161">
    <property type="entry name" value="RECEPTOR EXPRESSION-ENHANCING PROTEIN"/>
    <property type="match status" value="1"/>
</dbReference>
<feature type="compositionally biased region" description="Basic and acidic residues" evidence="7">
    <location>
        <begin position="295"/>
        <end position="304"/>
    </location>
</feature>
<feature type="compositionally biased region" description="Polar residues" evidence="7">
    <location>
        <begin position="269"/>
        <end position="278"/>
    </location>
</feature>
<dbReference type="InterPro" id="IPR004345">
    <property type="entry name" value="TB2_DP1_HVA22"/>
</dbReference>
<evidence type="ECO:0000256" key="4">
    <source>
        <dbReference type="ARBA" id="ARBA00022989"/>
    </source>
</evidence>
<proteinExistence type="inferred from homology"/>
<feature type="region of interest" description="Disordered" evidence="7">
    <location>
        <begin position="152"/>
        <end position="190"/>
    </location>
</feature>
<evidence type="ECO:0000256" key="2">
    <source>
        <dbReference type="ARBA" id="ARBA00008573"/>
    </source>
</evidence>
<organism evidence="8 9">
    <name type="scientific">Vanrija pseudolonga</name>
    <dbReference type="NCBI Taxonomy" id="143232"/>
    <lineage>
        <taxon>Eukaryota</taxon>
        <taxon>Fungi</taxon>
        <taxon>Dikarya</taxon>
        <taxon>Basidiomycota</taxon>
        <taxon>Agaricomycotina</taxon>
        <taxon>Tremellomycetes</taxon>
        <taxon>Trichosporonales</taxon>
        <taxon>Trichosporonaceae</taxon>
        <taxon>Vanrija</taxon>
    </lineage>
</organism>
<comment type="subcellular location">
    <subcellularLocation>
        <location evidence="1 6">Membrane</location>
        <topology evidence="1 6">Multi-pass membrane protein</topology>
    </subcellularLocation>
</comment>
<name>A0AAF1BI92_9TREE</name>
<evidence type="ECO:0000256" key="7">
    <source>
        <dbReference type="SAM" id="MobiDB-lite"/>
    </source>
</evidence>
<evidence type="ECO:0000256" key="6">
    <source>
        <dbReference type="RuleBase" id="RU362006"/>
    </source>
</evidence>
<comment type="caution">
    <text evidence="6">Lacks conserved residue(s) required for the propagation of feature annotation.</text>
</comment>
<evidence type="ECO:0000256" key="5">
    <source>
        <dbReference type="ARBA" id="ARBA00023136"/>
    </source>
</evidence>
<reference evidence="8" key="1">
    <citation type="submission" date="2023-10" db="EMBL/GenBank/DDBJ databases">
        <authorList>
            <person name="Noh H."/>
        </authorList>
    </citation>
    <scope>NUCLEOTIDE SEQUENCE</scope>
    <source>
        <strain evidence="8">DUCC4014</strain>
    </source>
</reference>
<gene>
    <name evidence="8" type="primary">HVA22H</name>
    <name evidence="8" type="ORF">LOC62_01G000488</name>
</gene>
<keyword evidence="9" id="KW-1185">Reference proteome</keyword>
<evidence type="ECO:0000313" key="9">
    <source>
        <dbReference type="Proteomes" id="UP000827549"/>
    </source>
</evidence>
<feature type="transmembrane region" description="Helical" evidence="6">
    <location>
        <begin position="45"/>
        <end position="64"/>
    </location>
</feature>
<dbReference type="AlphaFoldDB" id="A0AAF1BI92"/>
<keyword evidence="5 6" id="KW-0472">Membrane</keyword>
<dbReference type="Pfam" id="PF03134">
    <property type="entry name" value="TB2_DP1_HVA22"/>
    <property type="match status" value="1"/>
</dbReference>
<feature type="compositionally biased region" description="Polar residues" evidence="7">
    <location>
        <begin position="230"/>
        <end position="239"/>
    </location>
</feature>
<feature type="region of interest" description="Disordered" evidence="7">
    <location>
        <begin position="230"/>
        <end position="344"/>
    </location>
</feature>
<evidence type="ECO:0000256" key="3">
    <source>
        <dbReference type="ARBA" id="ARBA00022692"/>
    </source>
</evidence>
<dbReference type="EMBL" id="CP086714">
    <property type="protein sequence ID" value="WOO76874.1"/>
    <property type="molecule type" value="Genomic_DNA"/>
</dbReference>
<dbReference type="GO" id="GO:0016020">
    <property type="term" value="C:membrane"/>
    <property type="evidence" value="ECO:0007669"/>
    <property type="project" value="UniProtKB-SubCell"/>
</dbReference>
<dbReference type="PANTHER" id="PTHR12300">
    <property type="entry name" value="HVA22-LIKE PROTEINS"/>
    <property type="match status" value="1"/>
</dbReference>
<keyword evidence="4 6" id="KW-1133">Transmembrane helix</keyword>
<evidence type="ECO:0000313" key="8">
    <source>
        <dbReference type="EMBL" id="WOO76874.1"/>
    </source>
</evidence>